<keyword evidence="4" id="KW-0804">Transcription</keyword>
<evidence type="ECO:0000259" key="7">
    <source>
        <dbReference type="Pfam" id="PF08281"/>
    </source>
</evidence>
<evidence type="ECO:0000256" key="1">
    <source>
        <dbReference type="ARBA" id="ARBA00010641"/>
    </source>
</evidence>
<reference evidence="9" key="1">
    <citation type="journal article" date="2019" name="Int. J. Syst. Evol. Microbiol.">
        <title>The Global Catalogue of Microorganisms (GCM) 10K type strain sequencing project: providing services to taxonomists for standard genome sequencing and annotation.</title>
        <authorList>
            <consortium name="The Broad Institute Genomics Platform"/>
            <consortium name="The Broad Institute Genome Sequencing Center for Infectious Disease"/>
            <person name="Wu L."/>
            <person name="Ma J."/>
        </authorList>
    </citation>
    <scope>NUCLEOTIDE SEQUENCE [LARGE SCALE GENOMIC DNA]</scope>
    <source>
        <strain evidence="9">CGMCC 1.19062</strain>
    </source>
</reference>
<protein>
    <submittedName>
        <fullName evidence="8">Sigma-70 family RNA polymerase sigma factor</fullName>
    </submittedName>
</protein>
<dbReference type="InterPro" id="IPR013325">
    <property type="entry name" value="RNA_pol_sigma_r2"/>
</dbReference>
<dbReference type="SUPFAM" id="SSF88946">
    <property type="entry name" value="Sigma2 domain of RNA polymerase sigma factors"/>
    <property type="match status" value="1"/>
</dbReference>
<dbReference type="SUPFAM" id="SSF88659">
    <property type="entry name" value="Sigma3 and sigma4 domains of RNA polymerase sigma factors"/>
    <property type="match status" value="1"/>
</dbReference>
<dbReference type="Pfam" id="PF08281">
    <property type="entry name" value="Sigma70_r4_2"/>
    <property type="match status" value="1"/>
</dbReference>
<organism evidence="8 9">
    <name type="scientific">Lacibacterium aquatile</name>
    <dbReference type="NCBI Taxonomy" id="1168082"/>
    <lineage>
        <taxon>Bacteria</taxon>
        <taxon>Pseudomonadati</taxon>
        <taxon>Pseudomonadota</taxon>
        <taxon>Alphaproteobacteria</taxon>
        <taxon>Rhodospirillales</taxon>
        <taxon>Rhodospirillaceae</taxon>
    </lineage>
</organism>
<dbReference type="InterPro" id="IPR007627">
    <property type="entry name" value="RNA_pol_sigma70_r2"/>
</dbReference>
<keyword evidence="9" id="KW-1185">Reference proteome</keyword>
<dbReference type="EMBL" id="JBHUIP010000016">
    <property type="protein sequence ID" value="MFD2265523.1"/>
    <property type="molecule type" value="Genomic_DNA"/>
</dbReference>
<dbReference type="PANTHER" id="PTHR43133:SF25">
    <property type="entry name" value="RNA POLYMERASE SIGMA FACTOR RFAY-RELATED"/>
    <property type="match status" value="1"/>
</dbReference>
<name>A0ABW5DWN1_9PROT</name>
<sequence>MNTTGFHDLLIENLPRLRALSVAITRDRAKADDLLQEAVAKALAAADKFTPGTQFCAWMYRIMRNQFLSDIRRTRPTAELDDVNTAHLASNGSQEDNLVVGELKNGLDKLPAAQREALLLVALHDMSYEEVAEACECSVGTIKSRVSRARQALRDYLMGEEAEEALDTADVRKSSDRSFAKEQGERGGLTKGVGTAHLELNRRNSSRDGLHYNA</sequence>
<dbReference type="Gene3D" id="1.10.10.10">
    <property type="entry name" value="Winged helix-like DNA-binding domain superfamily/Winged helix DNA-binding domain"/>
    <property type="match status" value="1"/>
</dbReference>
<dbReference type="InterPro" id="IPR013324">
    <property type="entry name" value="RNA_pol_sigma_r3/r4-like"/>
</dbReference>
<evidence type="ECO:0000256" key="2">
    <source>
        <dbReference type="ARBA" id="ARBA00023015"/>
    </source>
</evidence>
<dbReference type="InterPro" id="IPR014284">
    <property type="entry name" value="RNA_pol_sigma-70_dom"/>
</dbReference>
<evidence type="ECO:0000313" key="8">
    <source>
        <dbReference type="EMBL" id="MFD2265523.1"/>
    </source>
</evidence>
<feature type="region of interest" description="Disordered" evidence="5">
    <location>
        <begin position="165"/>
        <end position="214"/>
    </location>
</feature>
<feature type="compositionally biased region" description="Basic and acidic residues" evidence="5">
    <location>
        <begin position="169"/>
        <end position="185"/>
    </location>
</feature>
<dbReference type="Gene3D" id="1.10.1740.10">
    <property type="match status" value="1"/>
</dbReference>
<comment type="similarity">
    <text evidence="1">Belongs to the sigma-70 factor family. ECF subfamily.</text>
</comment>
<evidence type="ECO:0000259" key="6">
    <source>
        <dbReference type="Pfam" id="PF04542"/>
    </source>
</evidence>
<dbReference type="Proteomes" id="UP001597295">
    <property type="component" value="Unassembled WGS sequence"/>
</dbReference>
<dbReference type="CDD" id="cd06171">
    <property type="entry name" value="Sigma70_r4"/>
    <property type="match status" value="1"/>
</dbReference>
<gene>
    <name evidence="8" type="ORF">ACFSM5_21655</name>
</gene>
<dbReference type="InterPro" id="IPR013249">
    <property type="entry name" value="RNA_pol_sigma70_r4_t2"/>
</dbReference>
<feature type="domain" description="RNA polymerase sigma-70 region 2" evidence="6">
    <location>
        <begin position="12"/>
        <end position="75"/>
    </location>
</feature>
<proteinExistence type="inferred from homology"/>
<dbReference type="PANTHER" id="PTHR43133">
    <property type="entry name" value="RNA POLYMERASE ECF-TYPE SIGMA FACTO"/>
    <property type="match status" value="1"/>
</dbReference>
<comment type="caution">
    <text evidence="8">The sequence shown here is derived from an EMBL/GenBank/DDBJ whole genome shotgun (WGS) entry which is preliminary data.</text>
</comment>
<dbReference type="Pfam" id="PF04542">
    <property type="entry name" value="Sigma70_r2"/>
    <property type="match status" value="1"/>
</dbReference>
<evidence type="ECO:0000256" key="3">
    <source>
        <dbReference type="ARBA" id="ARBA00023082"/>
    </source>
</evidence>
<keyword evidence="3" id="KW-0731">Sigma factor</keyword>
<dbReference type="RefSeq" id="WP_379878951.1">
    <property type="nucleotide sequence ID" value="NZ_JBHUIP010000016.1"/>
</dbReference>
<keyword evidence="2" id="KW-0805">Transcription regulation</keyword>
<dbReference type="InterPro" id="IPR036388">
    <property type="entry name" value="WH-like_DNA-bd_sf"/>
</dbReference>
<evidence type="ECO:0000256" key="5">
    <source>
        <dbReference type="SAM" id="MobiDB-lite"/>
    </source>
</evidence>
<accession>A0ABW5DWN1</accession>
<evidence type="ECO:0000256" key="4">
    <source>
        <dbReference type="ARBA" id="ARBA00023163"/>
    </source>
</evidence>
<feature type="compositionally biased region" description="Basic and acidic residues" evidence="5">
    <location>
        <begin position="199"/>
        <end position="214"/>
    </location>
</feature>
<dbReference type="NCBIfam" id="TIGR02937">
    <property type="entry name" value="sigma70-ECF"/>
    <property type="match status" value="1"/>
</dbReference>
<dbReference type="InterPro" id="IPR039425">
    <property type="entry name" value="RNA_pol_sigma-70-like"/>
</dbReference>
<evidence type="ECO:0000313" key="9">
    <source>
        <dbReference type="Proteomes" id="UP001597295"/>
    </source>
</evidence>
<feature type="domain" description="RNA polymerase sigma factor 70 region 4 type 2" evidence="7">
    <location>
        <begin position="105"/>
        <end position="153"/>
    </location>
</feature>